<dbReference type="PANTHER" id="PTHR46321">
    <property type="entry name" value="KIF1-BINDING PROTEIN"/>
    <property type="match status" value="1"/>
</dbReference>
<dbReference type="InterPro" id="IPR022083">
    <property type="entry name" value="KBP"/>
</dbReference>
<protein>
    <recommendedName>
        <fullName evidence="3">KIF-binding protein</fullName>
    </recommendedName>
</protein>
<reference evidence="6 7" key="1">
    <citation type="journal article" date="2018" name="Genome Res.">
        <title>The genomic architecture and molecular evolution of ant odorant receptors.</title>
        <authorList>
            <person name="McKenzie S.K."/>
            <person name="Kronauer D.J.C."/>
        </authorList>
    </citation>
    <scope>NUCLEOTIDE SEQUENCE [LARGE SCALE GENOMIC DNA]</scope>
    <source>
        <strain evidence="6">Clonal line C1</strain>
    </source>
</reference>
<dbReference type="Proteomes" id="UP000279307">
    <property type="component" value="Chromosome 8"/>
</dbReference>
<dbReference type="OrthoDB" id="7554758at2759"/>
<dbReference type="GO" id="GO:0005856">
    <property type="term" value="C:cytoskeleton"/>
    <property type="evidence" value="ECO:0007669"/>
    <property type="project" value="UniProtKB-SubCell"/>
</dbReference>
<dbReference type="EMBL" id="QOIP01000008">
    <property type="protein sequence ID" value="RLU19524.1"/>
    <property type="molecule type" value="Genomic_DNA"/>
</dbReference>
<comment type="similarity">
    <text evidence="2">Belongs to the KIF-binding protein family.</text>
</comment>
<evidence type="ECO:0000256" key="3">
    <source>
        <dbReference type="ARBA" id="ARBA00016840"/>
    </source>
</evidence>
<evidence type="ECO:0000256" key="1">
    <source>
        <dbReference type="ARBA" id="ARBA00004245"/>
    </source>
</evidence>
<proteinExistence type="inferred from homology"/>
<dbReference type="PANTHER" id="PTHR46321:SF1">
    <property type="entry name" value="KIF-BINDING PROTEIN"/>
    <property type="match status" value="1"/>
</dbReference>
<evidence type="ECO:0000313" key="7">
    <source>
        <dbReference type="Proteomes" id="UP000279307"/>
    </source>
</evidence>
<evidence type="ECO:0000256" key="4">
    <source>
        <dbReference type="ARBA" id="ARBA00022490"/>
    </source>
</evidence>
<evidence type="ECO:0000313" key="6">
    <source>
        <dbReference type="EMBL" id="RLU19524.1"/>
    </source>
</evidence>
<evidence type="ECO:0000256" key="2">
    <source>
        <dbReference type="ARBA" id="ARBA00010305"/>
    </source>
</evidence>
<evidence type="ECO:0000256" key="5">
    <source>
        <dbReference type="ARBA" id="ARBA00023212"/>
    </source>
</evidence>
<accession>A0A3L8DGH6</accession>
<sequence length="558" mass="64782">MDTKLLLHNYINKCSFTLFSEQSLNNPEAIPRLCAEDWEITDAFRDVLKMSYNAAIFWKTKKLTGQSNGTVKLIEENLNNLYKRVITSTETNCNDIIAVATSYCNMGIVYKDCTSKKELRIGRSHLKRSLEVLKGKELDRRAILIVMRASLLLECILHKLDELNTCCRFSHKAIGFYLEYTKQLSSFPAPLAVLSASLHTEEPGHYPNTVRSLMTLFVDLLWHVKACDFDQWDLHDLTIPVHNFLMNRWTAVPADLVNEGFTWASITANFQSYFVRQHRFSDARNYLAATQYILDEYRKELKANQYLPANTNYRLVKTNVAYGWATYSNMLLLRSKCKLYKFCSQNCKTIREGASGSTSSVESEEESAEPLTFTWGNLEERIKDIASQVTDTYVTNWVDANLLFLHSTKWFRKIRKYFLKKGEIFFAINAAYNVTVTYEYLESFRLCRNTRIKMHKRRVRMLNDICVIALEHHECKELLLATYFDRIISYGVLMGLMLTEDDIEITEKEKQQMFEYTSESVECYENYLSLHALLTSSQFCQTVQTTLMLHLNMASHSG</sequence>
<keyword evidence="5" id="KW-0206">Cytoskeleton</keyword>
<comment type="subcellular location">
    <subcellularLocation>
        <location evidence="1">Cytoplasm</location>
        <location evidence="1">Cytoskeleton</location>
    </subcellularLocation>
</comment>
<gene>
    <name evidence="6" type="ORF">DMN91_008081</name>
</gene>
<comment type="caution">
    <text evidence="6">The sequence shown here is derived from an EMBL/GenBank/DDBJ whole genome shotgun (WGS) entry which is preliminary data.</text>
</comment>
<keyword evidence="4" id="KW-0963">Cytoplasm</keyword>
<organism evidence="6 7">
    <name type="scientific">Ooceraea biroi</name>
    <name type="common">Clonal raider ant</name>
    <name type="synonym">Cerapachys biroi</name>
    <dbReference type="NCBI Taxonomy" id="2015173"/>
    <lineage>
        <taxon>Eukaryota</taxon>
        <taxon>Metazoa</taxon>
        <taxon>Ecdysozoa</taxon>
        <taxon>Arthropoda</taxon>
        <taxon>Hexapoda</taxon>
        <taxon>Insecta</taxon>
        <taxon>Pterygota</taxon>
        <taxon>Neoptera</taxon>
        <taxon>Endopterygota</taxon>
        <taxon>Hymenoptera</taxon>
        <taxon>Apocrita</taxon>
        <taxon>Aculeata</taxon>
        <taxon>Formicoidea</taxon>
        <taxon>Formicidae</taxon>
        <taxon>Dorylinae</taxon>
        <taxon>Ooceraea</taxon>
    </lineage>
</organism>
<dbReference type="Pfam" id="PF12309">
    <property type="entry name" value="KBP_C"/>
    <property type="match status" value="1"/>
</dbReference>
<name>A0A3L8DGH6_OOCBI</name>
<dbReference type="AlphaFoldDB" id="A0A3L8DGH6"/>